<dbReference type="SUPFAM" id="SSF56808">
    <property type="entry name" value="Ribosomal protein L1"/>
    <property type="match status" value="1"/>
</dbReference>
<gene>
    <name evidence="1" type="ORF">Celaphus_00004028</name>
</gene>
<dbReference type="OrthoDB" id="2449818at2759"/>
<dbReference type="AlphaFoldDB" id="A0A212DCL8"/>
<dbReference type="Gene3D" id="3.30.190.20">
    <property type="match status" value="1"/>
</dbReference>
<organism evidence="1 2">
    <name type="scientific">Cervus elaphus hippelaphus</name>
    <name type="common">European red deer</name>
    <dbReference type="NCBI Taxonomy" id="46360"/>
    <lineage>
        <taxon>Eukaryota</taxon>
        <taxon>Metazoa</taxon>
        <taxon>Chordata</taxon>
        <taxon>Craniata</taxon>
        <taxon>Vertebrata</taxon>
        <taxon>Euteleostomi</taxon>
        <taxon>Mammalia</taxon>
        <taxon>Eutheria</taxon>
        <taxon>Laurasiatheria</taxon>
        <taxon>Artiodactyla</taxon>
        <taxon>Ruminantia</taxon>
        <taxon>Pecora</taxon>
        <taxon>Cervidae</taxon>
        <taxon>Cervinae</taxon>
        <taxon>Cervus</taxon>
    </lineage>
</organism>
<dbReference type="EMBL" id="MKHE01000004">
    <property type="protein sequence ID" value="OWK15981.1"/>
    <property type="molecule type" value="Genomic_DNA"/>
</dbReference>
<dbReference type="Proteomes" id="UP000242450">
    <property type="component" value="Chromosome 4"/>
</dbReference>
<accession>A0A212DCL8</accession>
<proteinExistence type="predicted"/>
<name>A0A212DCL8_CEREH</name>
<sequence>HCGKAKAVVIPHTEIKTLKEFNRNKKPAKKNDVVLASERLAGSLPCGHNENTEAKVDEVKSRIKFQMEMVLGLAVAAGPVEMTEEELGHNIHLAINFLVSLLKKN</sequence>
<feature type="non-terminal residue" evidence="1">
    <location>
        <position position="1"/>
    </location>
</feature>
<evidence type="ECO:0000313" key="2">
    <source>
        <dbReference type="Proteomes" id="UP000242450"/>
    </source>
</evidence>
<protein>
    <submittedName>
        <fullName evidence="1">Uncharacterized protein</fullName>
    </submittedName>
</protein>
<comment type="caution">
    <text evidence="1">The sequence shown here is derived from an EMBL/GenBank/DDBJ whole genome shotgun (WGS) entry which is preliminary data.</text>
</comment>
<reference evidence="1 2" key="1">
    <citation type="journal article" date="2018" name="Mol. Genet. Genomics">
        <title>The red deer Cervus elaphus genome CerEla1.0: sequencing, annotating, genes, and chromosomes.</title>
        <authorList>
            <person name="Bana N.A."/>
            <person name="Nyiri A."/>
            <person name="Nagy J."/>
            <person name="Frank K."/>
            <person name="Nagy T."/>
            <person name="Steger V."/>
            <person name="Schiller M."/>
            <person name="Lakatos P."/>
            <person name="Sugar L."/>
            <person name="Horn P."/>
            <person name="Barta E."/>
            <person name="Orosz L."/>
        </authorList>
    </citation>
    <scope>NUCLEOTIDE SEQUENCE [LARGE SCALE GENOMIC DNA]</scope>
    <source>
        <strain evidence="1">Hungarian</strain>
    </source>
</reference>
<dbReference type="InterPro" id="IPR023674">
    <property type="entry name" value="Ribosomal_uL1-like"/>
</dbReference>
<evidence type="ECO:0000313" key="1">
    <source>
        <dbReference type="EMBL" id="OWK15981.1"/>
    </source>
</evidence>
<keyword evidence="2" id="KW-1185">Reference proteome</keyword>